<dbReference type="InterPro" id="IPR052028">
    <property type="entry name" value="HipA_Ser/Thr_kinase"/>
</dbReference>
<evidence type="ECO:0000256" key="1">
    <source>
        <dbReference type="ARBA" id="ARBA00010164"/>
    </source>
</evidence>
<name>A0ABN2HD39_9ACTN</name>
<protein>
    <submittedName>
        <fullName evidence="5">HipA domain-containing protein</fullName>
    </submittedName>
</protein>
<reference evidence="5 6" key="1">
    <citation type="journal article" date="2019" name="Int. J. Syst. Evol. Microbiol.">
        <title>The Global Catalogue of Microorganisms (GCM) 10K type strain sequencing project: providing services to taxonomists for standard genome sequencing and annotation.</title>
        <authorList>
            <consortium name="The Broad Institute Genomics Platform"/>
            <consortium name="The Broad Institute Genome Sequencing Center for Infectious Disease"/>
            <person name="Wu L."/>
            <person name="Ma J."/>
        </authorList>
    </citation>
    <scope>NUCLEOTIDE SEQUENCE [LARGE SCALE GENOMIC DNA]</scope>
    <source>
        <strain evidence="5 6">JCM 14307</strain>
    </source>
</reference>
<comment type="similarity">
    <text evidence="1">Belongs to the HipA Ser/Thr kinase family.</text>
</comment>
<keyword evidence="3" id="KW-0418">Kinase</keyword>
<dbReference type="EMBL" id="BAAANF010000010">
    <property type="protein sequence ID" value="GAA1685399.1"/>
    <property type="molecule type" value="Genomic_DNA"/>
</dbReference>
<evidence type="ECO:0000256" key="3">
    <source>
        <dbReference type="ARBA" id="ARBA00022777"/>
    </source>
</evidence>
<dbReference type="RefSeq" id="WP_344151662.1">
    <property type="nucleotide sequence ID" value="NZ_BAAANF010000010.1"/>
</dbReference>
<proteinExistence type="inferred from homology"/>
<sequence length="408" mass="44742">MSDQVLVSVELEGRTVPVGTAYFRRRRNVLTTTFRYDERYLAMPTAYAIDPAMSLIDGTHNISGLPGALSDCSPDRWGRNLIAKLLRGQARGAGRTIPSIGEVDYLLGVSDFTRQGALRFQTDRDGPYLDPELNVPKLVELPRLLRAADAIARDPDDVSALKDLLDAGSGSLGGARPKASVRDSERLCIAKFPHHSDDWNVIAWEKTALDLAERAGIDVPVRQLVGVGGRPVLVLDRFDRAGGRRVGYVSAMTLIQRADGDPADYLEVAETLTEFGSQVGIDLPQLWRRMAFSVAVHNTDDHLRNHGFVHPDPSGWRLAPAFDINPNPDPAASRVTGIGGAYRRTEEVDGLMTYAGSFRLTADQANQVLREVAEAVSSWREVAVRNGVSEGELMQFKETFEGMRTAFG</sequence>
<dbReference type="InterPro" id="IPR012893">
    <property type="entry name" value="HipA-like_C"/>
</dbReference>
<evidence type="ECO:0000256" key="2">
    <source>
        <dbReference type="ARBA" id="ARBA00022679"/>
    </source>
</evidence>
<gene>
    <name evidence="5" type="ORF">GCM10009745_32360</name>
</gene>
<organism evidence="5 6">
    <name type="scientific">Kribbella yunnanensis</name>
    <dbReference type="NCBI Taxonomy" id="190194"/>
    <lineage>
        <taxon>Bacteria</taxon>
        <taxon>Bacillati</taxon>
        <taxon>Actinomycetota</taxon>
        <taxon>Actinomycetes</taxon>
        <taxon>Propionibacteriales</taxon>
        <taxon>Kribbellaceae</taxon>
        <taxon>Kribbella</taxon>
    </lineage>
</organism>
<evidence type="ECO:0000259" key="4">
    <source>
        <dbReference type="Pfam" id="PF07804"/>
    </source>
</evidence>
<keyword evidence="2" id="KW-0808">Transferase</keyword>
<dbReference type="Proteomes" id="UP001500280">
    <property type="component" value="Unassembled WGS sequence"/>
</dbReference>
<dbReference type="Pfam" id="PF07804">
    <property type="entry name" value="HipA_C"/>
    <property type="match status" value="1"/>
</dbReference>
<keyword evidence="6" id="KW-1185">Reference proteome</keyword>
<dbReference type="PANTHER" id="PTHR37419">
    <property type="entry name" value="SERINE/THREONINE-PROTEIN KINASE TOXIN HIPA"/>
    <property type="match status" value="1"/>
</dbReference>
<accession>A0ABN2HD39</accession>
<dbReference type="PANTHER" id="PTHR37419:SF8">
    <property type="entry name" value="TOXIN YJJJ"/>
    <property type="match status" value="1"/>
</dbReference>
<evidence type="ECO:0000313" key="5">
    <source>
        <dbReference type="EMBL" id="GAA1685399.1"/>
    </source>
</evidence>
<comment type="caution">
    <text evidence="5">The sequence shown here is derived from an EMBL/GenBank/DDBJ whole genome shotgun (WGS) entry which is preliminary data.</text>
</comment>
<evidence type="ECO:0000313" key="6">
    <source>
        <dbReference type="Proteomes" id="UP001500280"/>
    </source>
</evidence>
<feature type="domain" description="HipA-like C-terminal" evidence="4">
    <location>
        <begin position="171"/>
        <end position="378"/>
    </location>
</feature>